<dbReference type="Pfam" id="PF02892">
    <property type="entry name" value="zf-BED"/>
    <property type="match status" value="1"/>
</dbReference>
<dbReference type="InterPro" id="IPR012337">
    <property type="entry name" value="RNaseH-like_sf"/>
</dbReference>
<dbReference type="GO" id="GO:0046983">
    <property type="term" value="F:protein dimerization activity"/>
    <property type="evidence" value="ECO:0007669"/>
    <property type="project" value="InterPro"/>
</dbReference>
<dbReference type="PANTHER" id="PTHR46481">
    <property type="entry name" value="ZINC FINGER BED DOMAIN-CONTAINING PROTEIN 4"/>
    <property type="match status" value="1"/>
</dbReference>
<gene>
    <name evidence="13" type="ORF">F2P56_015781</name>
</gene>
<evidence type="ECO:0000313" key="14">
    <source>
        <dbReference type="Proteomes" id="UP000619265"/>
    </source>
</evidence>
<accession>A0A833XGA2</accession>
<dbReference type="SUPFAM" id="SSF57667">
    <property type="entry name" value="beta-beta-alpha zinc fingers"/>
    <property type="match status" value="1"/>
</dbReference>
<dbReference type="InterPro" id="IPR003656">
    <property type="entry name" value="Znf_BED"/>
</dbReference>
<dbReference type="SMART" id="SM00614">
    <property type="entry name" value="ZnF_BED"/>
    <property type="match status" value="1"/>
</dbReference>
<reference evidence="13" key="2">
    <citation type="submission" date="2020-03" db="EMBL/GenBank/DDBJ databases">
        <title>Walnut 2.0.</title>
        <authorList>
            <person name="Marrano A."/>
            <person name="Britton M."/>
            <person name="Zimin A.V."/>
            <person name="Zaini P.A."/>
            <person name="Workman R."/>
            <person name="Puiu D."/>
            <person name="Bianco L."/>
            <person name="Allen B.J."/>
            <person name="Troggio M."/>
            <person name="Leslie C.A."/>
            <person name="Timp W."/>
            <person name="Dendekar A."/>
            <person name="Salzberg S.L."/>
            <person name="Neale D.B."/>
        </authorList>
    </citation>
    <scope>NUCLEOTIDE SEQUENCE</scope>
    <source>
        <tissue evidence="13">Leaves</tissue>
    </source>
</reference>
<proteinExistence type="predicted"/>
<evidence type="ECO:0000256" key="8">
    <source>
        <dbReference type="ARBA" id="ARBA00023163"/>
    </source>
</evidence>
<evidence type="ECO:0000256" key="6">
    <source>
        <dbReference type="ARBA" id="ARBA00023015"/>
    </source>
</evidence>
<keyword evidence="4 10" id="KW-0863">Zinc-finger</keyword>
<evidence type="ECO:0000256" key="3">
    <source>
        <dbReference type="ARBA" id="ARBA00022723"/>
    </source>
</evidence>
<keyword evidence="5" id="KW-0862">Zinc</keyword>
<evidence type="ECO:0000313" key="13">
    <source>
        <dbReference type="EMBL" id="KAF5465809.1"/>
    </source>
</evidence>
<keyword evidence="6" id="KW-0805">Transcription regulation</keyword>
<dbReference type="AlphaFoldDB" id="A0A833XGA2"/>
<dbReference type="InterPro" id="IPR008906">
    <property type="entry name" value="HATC_C_dom"/>
</dbReference>
<dbReference type="GO" id="GO:0008270">
    <property type="term" value="F:zinc ion binding"/>
    <property type="evidence" value="ECO:0007669"/>
    <property type="project" value="UniProtKB-KW"/>
</dbReference>
<evidence type="ECO:0000259" key="12">
    <source>
        <dbReference type="PROSITE" id="PS50808"/>
    </source>
</evidence>
<evidence type="ECO:0000256" key="2">
    <source>
        <dbReference type="ARBA" id="ARBA00011738"/>
    </source>
</evidence>
<evidence type="ECO:0000256" key="7">
    <source>
        <dbReference type="ARBA" id="ARBA00023125"/>
    </source>
</evidence>
<reference evidence="13" key="1">
    <citation type="submission" date="2015-10" db="EMBL/GenBank/DDBJ databases">
        <authorList>
            <person name="Martinez-Garcia P.J."/>
            <person name="Crepeau M.W."/>
            <person name="Puiu D."/>
            <person name="Gonzalez-Ibeas D."/>
            <person name="Whalen J."/>
            <person name="Stevens K."/>
            <person name="Paul R."/>
            <person name="Butterfield T."/>
            <person name="Britton M."/>
            <person name="Reagan R."/>
            <person name="Chakraborty S."/>
            <person name="Walawage S.L."/>
            <person name="Vasquez-Gross H.A."/>
            <person name="Cardeno C."/>
            <person name="Famula R."/>
            <person name="Pratt K."/>
            <person name="Kuruganti S."/>
            <person name="Aradhya M.K."/>
            <person name="Leslie C.A."/>
            <person name="Dandekar A.M."/>
            <person name="Salzberg S.L."/>
            <person name="Wegrzyn J.L."/>
            <person name="Langley C.H."/>
            <person name="Neale D.B."/>
        </authorList>
    </citation>
    <scope>NUCLEOTIDE SEQUENCE</scope>
    <source>
        <tissue evidence="13">Leaves</tissue>
    </source>
</reference>
<dbReference type="SUPFAM" id="SSF53098">
    <property type="entry name" value="Ribonuclease H-like"/>
    <property type="match status" value="1"/>
</dbReference>
<keyword evidence="7" id="KW-0238">DNA-binding</keyword>
<dbReference type="InterPro" id="IPR025525">
    <property type="entry name" value="hAT-like_transposase_RNase-H"/>
</dbReference>
<evidence type="ECO:0000256" key="4">
    <source>
        <dbReference type="ARBA" id="ARBA00022771"/>
    </source>
</evidence>
<comment type="caution">
    <text evidence="13">The sequence shown here is derived from an EMBL/GenBank/DDBJ whole genome shotgun (WGS) entry which is preliminary data.</text>
</comment>
<name>A0A833XGA2_JUGRE</name>
<sequence length="778" mass="88925">METLGVLQTHDERPEETYAAPSSSKRRKSVSKVWNDFEKVIIDGKDKAVCKHCNRGFVGSSKSGTTHLKNHLLRCPATKDGETHTKMMSTHLETVDVGGDFVFDDERSRLDLARMIIKHGYPLDMVEHEFFQTFVKNLQPKFKFYSQDTLKTDILHVYKREKEKLYKYLGTLSCHFNLIIQFWTCHSKKNVYYCFAIQFLEDGLILKKKILALKKVDKYNNDIAAARTLFGKVTSLFREWNIDKKLCSITLESSYSNDVMVRDLESWIDQRARRRPLCEHFFHINCITNSINRLLHDGLNEIGGILHKIRNTIRYINGASVFWKQHYQFTIEQHNLQDKYSTICEDVSTRWDSSFLMLESALELRKVFSLLEVYDSDFLAVNPFVEEWDMAIVVYKCLKVLYDAICSFSGSKCLTANVYFPKVCSIHLTLLELQKSEHTNIRSMAIRMKEKFDKHFLKCRTVLAIAVILDPRKKFDFVQFAFKRLNGCDEAERILTHIRNTLNDVFEDYVKELGMQALSSSSVNNHNSNSFSSHFDHDNCDMLGMWYESKHRNFVASPRAELDRYLGGEIIDNADRDFDILGWWRANSLDFPTVGKMALDILGISMSTCVISNASFNTEAMTMINPVFDGLDPEIIEALVCGECWLGRPTKKAHNKEDEHSSCYSLNGGHTDHDHTSMALAMPSLSNSKFDQEKSDSPSTANTRLVLASPSSILSPEIICSPVTSCSPTFPLTVPEQPLSPPPYLTAIMALSPIMASSPINSPPKHASVTAFWDRDES</sequence>
<evidence type="ECO:0000256" key="9">
    <source>
        <dbReference type="ARBA" id="ARBA00023242"/>
    </source>
</evidence>
<dbReference type="Pfam" id="PF05699">
    <property type="entry name" value="Dimer_Tnp_hAT"/>
    <property type="match status" value="1"/>
</dbReference>
<evidence type="ECO:0000256" key="11">
    <source>
        <dbReference type="SAM" id="MobiDB-lite"/>
    </source>
</evidence>
<dbReference type="GO" id="GO:0003677">
    <property type="term" value="F:DNA binding"/>
    <property type="evidence" value="ECO:0007669"/>
    <property type="project" value="UniProtKB-KW"/>
</dbReference>
<dbReference type="EMBL" id="LIHL02000007">
    <property type="protein sequence ID" value="KAF5465809.1"/>
    <property type="molecule type" value="Genomic_DNA"/>
</dbReference>
<dbReference type="PROSITE" id="PS50808">
    <property type="entry name" value="ZF_BED"/>
    <property type="match status" value="1"/>
</dbReference>
<evidence type="ECO:0000256" key="5">
    <source>
        <dbReference type="ARBA" id="ARBA00022833"/>
    </source>
</evidence>
<dbReference type="GO" id="GO:0009791">
    <property type="term" value="P:post-embryonic development"/>
    <property type="evidence" value="ECO:0007669"/>
    <property type="project" value="UniProtKB-ARBA"/>
</dbReference>
<evidence type="ECO:0000256" key="1">
    <source>
        <dbReference type="ARBA" id="ARBA00004123"/>
    </source>
</evidence>
<comment type="subcellular location">
    <subcellularLocation>
        <location evidence="1">Nucleus</location>
    </subcellularLocation>
</comment>
<feature type="domain" description="BED-type" evidence="12">
    <location>
        <begin position="28"/>
        <end position="91"/>
    </location>
</feature>
<dbReference type="Proteomes" id="UP000619265">
    <property type="component" value="Unassembled WGS sequence"/>
</dbReference>
<evidence type="ECO:0000256" key="10">
    <source>
        <dbReference type="PROSITE-ProRule" id="PRU00027"/>
    </source>
</evidence>
<organism evidence="13 14">
    <name type="scientific">Juglans regia</name>
    <name type="common">English walnut</name>
    <dbReference type="NCBI Taxonomy" id="51240"/>
    <lineage>
        <taxon>Eukaryota</taxon>
        <taxon>Viridiplantae</taxon>
        <taxon>Streptophyta</taxon>
        <taxon>Embryophyta</taxon>
        <taxon>Tracheophyta</taxon>
        <taxon>Spermatophyta</taxon>
        <taxon>Magnoliopsida</taxon>
        <taxon>eudicotyledons</taxon>
        <taxon>Gunneridae</taxon>
        <taxon>Pentapetalae</taxon>
        <taxon>rosids</taxon>
        <taxon>fabids</taxon>
        <taxon>Fagales</taxon>
        <taxon>Juglandaceae</taxon>
        <taxon>Juglans</taxon>
    </lineage>
</organism>
<comment type="subunit">
    <text evidence="2">Homodimer.</text>
</comment>
<dbReference type="Pfam" id="PF14372">
    <property type="entry name" value="hAT-like_RNase-H"/>
    <property type="match status" value="1"/>
</dbReference>
<dbReference type="Gramene" id="Jr07_21940_p1">
    <property type="protein sequence ID" value="cds.Jr07_21940_p1"/>
    <property type="gene ID" value="Jr07_21940"/>
</dbReference>
<dbReference type="GO" id="GO:0005634">
    <property type="term" value="C:nucleus"/>
    <property type="evidence" value="ECO:0007669"/>
    <property type="project" value="UniProtKB-SubCell"/>
</dbReference>
<keyword evidence="9" id="KW-0539">Nucleus</keyword>
<dbReference type="InterPro" id="IPR036236">
    <property type="entry name" value="Znf_C2H2_sf"/>
</dbReference>
<dbReference type="PANTHER" id="PTHR46481:SF10">
    <property type="entry name" value="ZINC FINGER BED DOMAIN-CONTAINING PROTEIN 39"/>
    <property type="match status" value="1"/>
</dbReference>
<keyword evidence="8" id="KW-0804">Transcription</keyword>
<protein>
    <recommendedName>
        <fullName evidence="12">BED-type domain-containing protein</fullName>
    </recommendedName>
</protein>
<dbReference type="InterPro" id="IPR052035">
    <property type="entry name" value="ZnF_BED_domain_contain"/>
</dbReference>
<keyword evidence="3" id="KW-0479">Metal-binding</keyword>
<feature type="region of interest" description="Disordered" evidence="11">
    <location>
        <begin position="1"/>
        <end position="25"/>
    </location>
</feature>